<evidence type="ECO:0000256" key="1">
    <source>
        <dbReference type="ARBA" id="ARBA00007160"/>
    </source>
</evidence>
<feature type="compositionally biased region" description="Basic and acidic residues" evidence="2">
    <location>
        <begin position="115"/>
        <end position="135"/>
    </location>
</feature>
<gene>
    <name evidence="3" type="ORF">URODEC1_LOCUS121197</name>
</gene>
<sequence length="191" mass="21057">MAEYYHGSGRTMYSNTDDCYDTGKHGSRRMYSHTDEFYDDVDRRRPGAYADDCYNGAGYGGARQAAVYSDEYSRGSYGGEQEHFKREEKEHKHKERLGEFGALAGGAFALVVRGSPREEGPGARAEAQDRGRRGDGGGAGRRRLRLPRAPRAEGGPLRGQAGAQGAARLLLQLNSIMHHPPAPHLSIHDRH</sequence>
<feature type="compositionally biased region" description="Low complexity" evidence="2">
    <location>
        <begin position="149"/>
        <end position="161"/>
    </location>
</feature>
<keyword evidence="4" id="KW-1185">Reference proteome</keyword>
<proteinExistence type="inferred from homology"/>
<comment type="caution">
    <text evidence="3">The sequence shown here is derived from an EMBL/GenBank/DDBJ whole genome shotgun (WGS) entry which is preliminary data.</text>
</comment>
<evidence type="ECO:0000313" key="3">
    <source>
        <dbReference type="EMBL" id="CAM0147820.1"/>
    </source>
</evidence>
<dbReference type="Pfam" id="PF02496">
    <property type="entry name" value="ABA_WDS"/>
    <property type="match status" value="1"/>
</dbReference>
<organism evidence="3 4">
    <name type="scientific">Urochloa decumbens</name>
    <dbReference type="NCBI Taxonomy" id="240449"/>
    <lineage>
        <taxon>Eukaryota</taxon>
        <taxon>Viridiplantae</taxon>
        <taxon>Streptophyta</taxon>
        <taxon>Embryophyta</taxon>
        <taxon>Tracheophyta</taxon>
        <taxon>Spermatophyta</taxon>
        <taxon>Magnoliopsida</taxon>
        <taxon>Liliopsida</taxon>
        <taxon>Poales</taxon>
        <taxon>Poaceae</taxon>
        <taxon>PACMAD clade</taxon>
        <taxon>Panicoideae</taxon>
        <taxon>Panicodae</taxon>
        <taxon>Paniceae</taxon>
        <taxon>Melinidinae</taxon>
        <taxon>Urochloa</taxon>
    </lineage>
</organism>
<feature type="region of interest" description="Disordered" evidence="2">
    <location>
        <begin position="114"/>
        <end position="161"/>
    </location>
</feature>
<name>A0ABC9H1D2_9POAL</name>
<reference evidence="3" key="1">
    <citation type="submission" date="2024-10" db="EMBL/GenBank/DDBJ databases">
        <authorList>
            <person name="Ryan C."/>
        </authorList>
    </citation>
    <scope>NUCLEOTIDE SEQUENCE [LARGE SCALE GENOMIC DNA]</scope>
</reference>
<dbReference type="AlphaFoldDB" id="A0ABC9H1D2"/>
<dbReference type="EMBL" id="CAXIPR030001033">
    <property type="protein sequence ID" value="CAM0147820.1"/>
    <property type="molecule type" value="Genomic_DNA"/>
</dbReference>
<comment type="similarity">
    <text evidence="1">Belongs to the abscisic acid and water stress-induced protein family.</text>
</comment>
<evidence type="ECO:0000256" key="2">
    <source>
        <dbReference type="SAM" id="MobiDB-lite"/>
    </source>
</evidence>
<protein>
    <submittedName>
        <fullName evidence="3">Uncharacterized protein</fullName>
    </submittedName>
</protein>
<dbReference type="InterPro" id="IPR003496">
    <property type="entry name" value="ABA_WDS"/>
</dbReference>
<evidence type="ECO:0000313" key="4">
    <source>
        <dbReference type="Proteomes" id="UP001497457"/>
    </source>
</evidence>
<dbReference type="Proteomes" id="UP001497457">
    <property type="component" value="Unassembled WGS sequence"/>
</dbReference>
<accession>A0ABC9H1D2</accession>